<feature type="region of interest" description="Disordered" evidence="1">
    <location>
        <begin position="64"/>
        <end position="126"/>
    </location>
</feature>
<name>E1ZS43_CHLVA</name>
<dbReference type="PROSITE" id="PS51746">
    <property type="entry name" value="PPM_2"/>
    <property type="match status" value="1"/>
</dbReference>
<evidence type="ECO:0000313" key="4">
    <source>
        <dbReference type="Proteomes" id="UP000008141"/>
    </source>
</evidence>
<feature type="compositionally biased region" description="Basic and acidic residues" evidence="1">
    <location>
        <begin position="64"/>
        <end position="83"/>
    </location>
</feature>
<dbReference type="OrthoDB" id="10264738at2759"/>
<dbReference type="InParanoid" id="E1ZS43"/>
<proteinExistence type="predicted"/>
<protein>
    <recommendedName>
        <fullName evidence="2">PPM-type phosphatase domain-containing protein</fullName>
    </recommendedName>
</protein>
<dbReference type="Gene3D" id="3.60.40.10">
    <property type="entry name" value="PPM-type phosphatase domain"/>
    <property type="match status" value="1"/>
</dbReference>
<dbReference type="PANTHER" id="PTHR47992">
    <property type="entry name" value="PROTEIN PHOSPHATASE"/>
    <property type="match status" value="1"/>
</dbReference>
<dbReference type="SMART" id="SM00331">
    <property type="entry name" value="PP2C_SIG"/>
    <property type="match status" value="1"/>
</dbReference>
<dbReference type="InterPro" id="IPR001932">
    <property type="entry name" value="PPM-type_phosphatase-like_dom"/>
</dbReference>
<dbReference type="InterPro" id="IPR015655">
    <property type="entry name" value="PP2C"/>
</dbReference>
<dbReference type="Proteomes" id="UP000008141">
    <property type="component" value="Unassembled WGS sequence"/>
</dbReference>
<accession>E1ZS43</accession>
<evidence type="ECO:0000256" key="1">
    <source>
        <dbReference type="SAM" id="MobiDB-lite"/>
    </source>
</evidence>
<dbReference type="Pfam" id="PF00481">
    <property type="entry name" value="PP2C"/>
    <property type="match status" value="1"/>
</dbReference>
<dbReference type="SMART" id="SM00332">
    <property type="entry name" value="PP2Cc"/>
    <property type="match status" value="1"/>
</dbReference>
<dbReference type="InterPro" id="IPR036457">
    <property type="entry name" value="PPM-type-like_dom_sf"/>
</dbReference>
<dbReference type="SUPFAM" id="SSF81606">
    <property type="entry name" value="PP2C-like"/>
    <property type="match status" value="1"/>
</dbReference>
<gene>
    <name evidence="3" type="ORF">CHLNCDRAFT_141080</name>
</gene>
<feature type="domain" description="PPM-type phosphatase" evidence="2">
    <location>
        <begin position="127"/>
        <end position="413"/>
    </location>
</feature>
<reference evidence="3 4" key="1">
    <citation type="journal article" date="2010" name="Plant Cell">
        <title>The Chlorella variabilis NC64A genome reveals adaptation to photosymbiosis, coevolution with viruses, and cryptic sex.</title>
        <authorList>
            <person name="Blanc G."/>
            <person name="Duncan G."/>
            <person name="Agarkova I."/>
            <person name="Borodovsky M."/>
            <person name="Gurnon J."/>
            <person name="Kuo A."/>
            <person name="Lindquist E."/>
            <person name="Lucas S."/>
            <person name="Pangilinan J."/>
            <person name="Polle J."/>
            <person name="Salamov A."/>
            <person name="Terry A."/>
            <person name="Yamada T."/>
            <person name="Dunigan D.D."/>
            <person name="Grigoriev I.V."/>
            <person name="Claverie J.M."/>
            <person name="Van Etten J.L."/>
        </authorList>
    </citation>
    <scope>NUCLEOTIDE SEQUENCE [LARGE SCALE GENOMIC DNA]</scope>
    <source>
        <strain evidence="3 4">NC64A</strain>
    </source>
</reference>
<dbReference type="GO" id="GO:0004722">
    <property type="term" value="F:protein serine/threonine phosphatase activity"/>
    <property type="evidence" value="ECO:0007669"/>
    <property type="project" value="InterPro"/>
</dbReference>
<evidence type="ECO:0000313" key="3">
    <source>
        <dbReference type="EMBL" id="EFN51321.1"/>
    </source>
</evidence>
<dbReference type="GeneID" id="17350798"/>
<keyword evidence="4" id="KW-1185">Reference proteome</keyword>
<dbReference type="RefSeq" id="XP_005843423.1">
    <property type="nucleotide sequence ID" value="XM_005843361.1"/>
</dbReference>
<organism evidence="4">
    <name type="scientific">Chlorella variabilis</name>
    <name type="common">Green alga</name>
    <dbReference type="NCBI Taxonomy" id="554065"/>
    <lineage>
        <taxon>Eukaryota</taxon>
        <taxon>Viridiplantae</taxon>
        <taxon>Chlorophyta</taxon>
        <taxon>core chlorophytes</taxon>
        <taxon>Trebouxiophyceae</taxon>
        <taxon>Chlorellales</taxon>
        <taxon>Chlorellaceae</taxon>
        <taxon>Chlorella clade</taxon>
        <taxon>Chlorella</taxon>
    </lineage>
</organism>
<sequence length="416" mass="44302">MRLARAVSRNLSTLSSACRTRPAPLPRLTYHLRPPPPRLGPMESEKLGAAAGLATRAERLGHQGEAAGREAPGEGPVGDKRAQVGDVSPGRLHPQPPASDMPRANLKAAGAARPDTNHSDGPSLAVHIGVSDEQGQRSYMEDRHTVIPDFRPKGAADPALPRQFVAVYDGHSSHHGSEHASRRVHQFVAAQPAIQQCSGAACDQEAVQAALKAAFEAADTEIVETAVQDGKRYGTTAVCALRMGQTVYVAHAGDSRAVLCRDGRAVTLTRDHKPASVPQERERIEAQGGHIAYDADRVLSNPEGQRRSRLAMSRCCLALGDPDFKTPRRLVEAEPDVARVELRPHADSFMLLGSDGLFDVMSGQEAVDAASRVLASSKANLSSAVAEAAADALVRKAMQDGTSDNVTALIMAFDWD</sequence>
<dbReference type="eggNOG" id="KOG0698">
    <property type="taxonomic scope" value="Eukaryota"/>
</dbReference>
<dbReference type="KEGG" id="cvr:CHLNCDRAFT_141080"/>
<evidence type="ECO:0000259" key="2">
    <source>
        <dbReference type="PROSITE" id="PS51746"/>
    </source>
</evidence>
<dbReference type="CDD" id="cd00143">
    <property type="entry name" value="PP2Cc"/>
    <property type="match status" value="1"/>
</dbReference>
<dbReference type="EMBL" id="GL433865">
    <property type="protein sequence ID" value="EFN51321.1"/>
    <property type="molecule type" value="Genomic_DNA"/>
</dbReference>
<feature type="region of interest" description="Disordered" evidence="1">
    <location>
        <begin position="19"/>
        <end position="44"/>
    </location>
</feature>
<dbReference type="AlphaFoldDB" id="E1ZS43"/>
<dbReference type="SMR" id="E1ZS43"/>